<reference evidence="1" key="2">
    <citation type="submission" date="2021-09" db="EMBL/GenBank/DDBJ databases">
        <authorList>
            <person name="Gilroy R."/>
        </authorList>
    </citation>
    <scope>NUCLEOTIDE SEQUENCE</scope>
    <source>
        <strain evidence="1">4100</strain>
    </source>
</reference>
<comment type="caution">
    <text evidence="1">The sequence shown here is derived from an EMBL/GenBank/DDBJ whole genome shotgun (WGS) entry which is preliminary data.</text>
</comment>
<evidence type="ECO:0008006" key="3">
    <source>
        <dbReference type="Google" id="ProtNLM"/>
    </source>
</evidence>
<accession>A0A921JII2</accession>
<dbReference type="InterPro" id="IPR011990">
    <property type="entry name" value="TPR-like_helical_dom_sf"/>
</dbReference>
<name>A0A921JII2_9BACT</name>
<dbReference type="PROSITE" id="PS51257">
    <property type="entry name" value="PROKAR_LIPOPROTEIN"/>
    <property type="match status" value="1"/>
</dbReference>
<dbReference type="SUPFAM" id="SSF48452">
    <property type="entry name" value="TPR-like"/>
    <property type="match status" value="1"/>
</dbReference>
<sequence length="590" mass="66148">MKHNIKYITRIIASAGLVIAYGCTSHKSVTVSPSPCVIVPDSANMARLDVQFHVPGNYLSKRSRLVITPQLVVGDSVLDEYVPLVLDAPIYHKKKHRKEVLHGYSDPYADQAVIIDKPSRAIEVPYNGSVEIPESIDNARIVGVISNDGCGQCSGIDTIGIANISVPVTLIDLRKGYNLSWIEPEFKIRPKVHQGKGEARLQFVVNKWDIAMDLADNRQELDTMLETLRPILQDSLATLTSLNIIGSASAEASYRYNIMLATNRASSARNWLVSQLDLPKDLQHLIHTGAAPEGWEPVVQAMIAADDPDSVKVRELMLKYPGPTDDAAEKHIRRLACWHRIKQNYLAKDRKVLYDYTWTIKSFTNDSELLEMYTKRPDAFNEEEMLRVSTLAADDRSRMQVYETILKYFPESHVAANNLAILYLGEGRTDDARRVLESQKEHTPEMLNTLAACYAYAGDYGHAAGLLHDVKLPQSQYNLGLIKAKQRKLAEASTLLYPYADVNSAIIALSVDNVEGAKRIMDSVDDTDPVSEYVRSMIAARSGDDQMFYKHIKGAVADERLRRRAETEADFTPYSNEQQFIHIITNGRED</sequence>
<dbReference type="SUPFAM" id="SSF103088">
    <property type="entry name" value="OmpA-like"/>
    <property type="match status" value="1"/>
</dbReference>
<reference evidence="1" key="1">
    <citation type="journal article" date="2021" name="PeerJ">
        <title>Extensive microbial diversity within the chicken gut microbiome revealed by metagenomics and culture.</title>
        <authorList>
            <person name="Gilroy R."/>
            <person name="Ravi A."/>
            <person name="Getino M."/>
            <person name="Pursley I."/>
            <person name="Horton D.L."/>
            <person name="Alikhan N.F."/>
            <person name="Baker D."/>
            <person name="Gharbi K."/>
            <person name="Hall N."/>
            <person name="Watson M."/>
            <person name="Adriaenssens E.M."/>
            <person name="Foster-Nyarko E."/>
            <person name="Jarju S."/>
            <person name="Secka A."/>
            <person name="Antonio M."/>
            <person name="Oren A."/>
            <person name="Chaudhuri R.R."/>
            <person name="La Ragione R."/>
            <person name="Hildebrand F."/>
            <person name="Pallen M.J."/>
        </authorList>
    </citation>
    <scope>NUCLEOTIDE SEQUENCE</scope>
    <source>
        <strain evidence="1">4100</strain>
    </source>
</reference>
<evidence type="ECO:0000313" key="1">
    <source>
        <dbReference type="EMBL" id="HJE39865.1"/>
    </source>
</evidence>
<proteinExistence type="predicted"/>
<evidence type="ECO:0000313" key="2">
    <source>
        <dbReference type="Proteomes" id="UP000711407"/>
    </source>
</evidence>
<organism evidence="1 2">
    <name type="scientific">Candidatus Amulumruptor caecigallinarius</name>
    <dbReference type="NCBI Taxonomy" id="2109911"/>
    <lineage>
        <taxon>Bacteria</taxon>
        <taxon>Pseudomonadati</taxon>
        <taxon>Bacteroidota</taxon>
        <taxon>Bacteroidia</taxon>
        <taxon>Bacteroidales</taxon>
        <taxon>Muribaculaceae</taxon>
        <taxon>Candidatus Amulumruptor</taxon>
    </lineage>
</organism>
<dbReference type="AlphaFoldDB" id="A0A921JII2"/>
<dbReference type="Gene3D" id="3.30.1330.60">
    <property type="entry name" value="OmpA-like domain"/>
    <property type="match status" value="1"/>
</dbReference>
<protein>
    <recommendedName>
        <fullName evidence="3">DUF3868 domain-containing protein</fullName>
    </recommendedName>
</protein>
<dbReference type="InterPro" id="IPR036737">
    <property type="entry name" value="OmpA-like_sf"/>
</dbReference>
<dbReference type="Proteomes" id="UP000711407">
    <property type="component" value="Unassembled WGS sequence"/>
</dbReference>
<dbReference type="Gene3D" id="1.25.40.10">
    <property type="entry name" value="Tetratricopeptide repeat domain"/>
    <property type="match status" value="1"/>
</dbReference>
<dbReference type="EMBL" id="DYXT01000047">
    <property type="protein sequence ID" value="HJE39865.1"/>
    <property type="molecule type" value="Genomic_DNA"/>
</dbReference>
<gene>
    <name evidence="1" type="ORF">K8V47_08935</name>
</gene>